<evidence type="ECO:0000256" key="2">
    <source>
        <dbReference type="ARBA" id="ARBA00022692"/>
    </source>
</evidence>
<keyword evidence="8" id="KW-1185">Reference proteome</keyword>
<feature type="transmembrane region" description="Helical" evidence="6">
    <location>
        <begin position="25"/>
        <end position="44"/>
    </location>
</feature>
<organism evidence="7 8">
    <name type="scientific">Gracilibacillus halotolerans</name>
    <dbReference type="NCBI Taxonomy" id="74386"/>
    <lineage>
        <taxon>Bacteria</taxon>
        <taxon>Bacillati</taxon>
        <taxon>Bacillota</taxon>
        <taxon>Bacilli</taxon>
        <taxon>Bacillales</taxon>
        <taxon>Bacillaceae</taxon>
        <taxon>Gracilibacillus</taxon>
    </lineage>
</organism>
<keyword evidence="3 6" id="KW-1133">Transmembrane helix</keyword>
<gene>
    <name evidence="7" type="ORF">GGQ92_002313</name>
</gene>
<dbReference type="Pfam" id="PF05105">
    <property type="entry name" value="Phage_holin_4_1"/>
    <property type="match status" value="1"/>
</dbReference>
<dbReference type="InterPro" id="IPR006480">
    <property type="entry name" value="Phage_holin_4_1"/>
</dbReference>
<evidence type="ECO:0000256" key="5">
    <source>
        <dbReference type="ARBA" id="ARBA00023600"/>
    </source>
</evidence>
<dbReference type="NCBIfam" id="TIGR01593">
    <property type="entry name" value="holin_tox_secr"/>
    <property type="match status" value="1"/>
</dbReference>
<sequence>MDKVIQGIVGIGGAITSFLFGGWPALLNILLAFVVIDYITGLIASGIQGKLSSQVGWKGIAKKVVIFLIVGVAHLVDVALGGQTNMFRDTVIFFYLANELLSIIENAGRIGIPIPRILMNAVEALKGKGNKKL</sequence>
<dbReference type="GO" id="GO:0016020">
    <property type="term" value="C:membrane"/>
    <property type="evidence" value="ECO:0007669"/>
    <property type="project" value="UniProtKB-SubCell"/>
</dbReference>
<proteinExistence type="inferred from homology"/>
<dbReference type="EMBL" id="JACHON010000012">
    <property type="protein sequence ID" value="MBB6513501.1"/>
    <property type="molecule type" value="Genomic_DNA"/>
</dbReference>
<evidence type="ECO:0000256" key="6">
    <source>
        <dbReference type="SAM" id="Phobius"/>
    </source>
</evidence>
<dbReference type="AlphaFoldDB" id="A0A841RL65"/>
<feature type="transmembrane region" description="Helical" evidence="6">
    <location>
        <begin position="64"/>
        <end position="82"/>
    </location>
</feature>
<comment type="caution">
    <text evidence="7">The sequence shown here is derived from an EMBL/GenBank/DDBJ whole genome shotgun (WGS) entry which is preliminary data.</text>
</comment>
<reference evidence="7 8" key="1">
    <citation type="submission" date="2020-08" db="EMBL/GenBank/DDBJ databases">
        <title>Genomic Encyclopedia of Type Strains, Phase IV (KMG-IV): sequencing the most valuable type-strain genomes for metagenomic binning, comparative biology and taxonomic classification.</title>
        <authorList>
            <person name="Goeker M."/>
        </authorList>
    </citation>
    <scope>NUCLEOTIDE SEQUENCE [LARGE SCALE GENOMIC DNA]</scope>
    <source>
        <strain evidence="7 8">DSM 11805</strain>
    </source>
</reference>
<evidence type="ECO:0000256" key="1">
    <source>
        <dbReference type="ARBA" id="ARBA00004141"/>
    </source>
</evidence>
<keyword evidence="2 6" id="KW-0812">Transmembrane</keyword>
<comment type="similarity">
    <text evidence="5">Belongs to the bacteriophage holin family. Cp-1 holin subfamily.</text>
</comment>
<evidence type="ECO:0000256" key="4">
    <source>
        <dbReference type="ARBA" id="ARBA00023136"/>
    </source>
</evidence>
<name>A0A841RL65_9BACI</name>
<evidence type="ECO:0000256" key="3">
    <source>
        <dbReference type="ARBA" id="ARBA00022989"/>
    </source>
</evidence>
<dbReference type="RefSeq" id="WP_184248782.1">
    <property type="nucleotide sequence ID" value="NZ_BAAACU010000029.1"/>
</dbReference>
<protein>
    <submittedName>
        <fullName evidence="7">Toxin secretion/phage lysis holin</fullName>
    </submittedName>
</protein>
<accession>A0A841RL65</accession>
<comment type="subcellular location">
    <subcellularLocation>
        <location evidence="1">Membrane</location>
        <topology evidence="1">Multi-pass membrane protein</topology>
    </subcellularLocation>
</comment>
<keyword evidence="4 6" id="KW-0472">Membrane</keyword>
<evidence type="ECO:0000313" key="8">
    <source>
        <dbReference type="Proteomes" id="UP000572212"/>
    </source>
</evidence>
<dbReference type="Proteomes" id="UP000572212">
    <property type="component" value="Unassembled WGS sequence"/>
</dbReference>
<evidence type="ECO:0000313" key="7">
    <source>
        <dbReference type="EMBL" id="MBB6513501.1"/>
    </source>
</evidence>